<dbReference type="STRING" id="905079.L1JA94"/>
<dbReference type="Gene3D" id="3.40.50.12780">
    <property type="entry name" value="N-terminal domain of ligase-like"/>
    <property type="match status" value="1"/>
</dbReference>
<dbReference type="InterPro" id="IPR020845">
    <property type="entry name" value="AMP-binding_CS"/>
</dbReference>
<dbReference type="HOGENOM" id="CLU_000022_2_12_1"/>
<dbReference type="GO" id="GO:0044550">
    <property type="term" value="P:secondary metabolite biosynthetic process"/>
    <property type="evidence" value="ECO:0007669"/>
    <property type="project" value="TreeGrafter"/>
</dbReference>
<evidence type="ECO:0000313" key="2">
    <source>
        <dbReference type="EMBL" id="EKX45237.1"/>
    </source>
</evidence>
<evidence type="ECO:0000313" key="4">
    <source>
        <dbReference type="Proteomes" id="UP000011087"/>
    </source>
</evidence>
<evidence type="ECO:0000313" key="3">
    <source>
        <dbReference type="EnsemblProtists" id="EKX45237"/>
    </source>
</evidence>
<reference evidence="3" key="3">
    <citation type="submission" date="2015-06" db="UniProtKB">
        <authorList>
            <consortium name="EnsemblProtists"/>
        </authorList>
    </citation>
    <scope>IDENTIFICATION</scope>
</reference>
<dbReference type="AlphaFoldDB" id="L1JA94"/>
<dbReference type="PANTHER" id="PTHR45527">
    <property type="entry name" value="NONRIBOSOMAL PEPTIDE SYNTHETASE"/>
    <property type="match status" value="1"/>
</dbReference>
<dbReference type="GeneID" id="17301917"/>
<accession>L1JA94</accession>
<dbReference type="InterPro" id="IPR000873">
    <property type="entry name" value="AMP-dep_synth/lig_dom"/>
</dbReference>
<protein>
    <recommendedName>
        <fullName evidence="1">AMP-dependent synthetase/ligase domain-containing protein</fullName>
    </recommendedName>
</protein>
<sequence length="356" mass="38997">MPEAAQQHVAILVDEGPEIVMSELAVLKCRSVFVPIDPTWPDARIAYILRDSSARVALVLRAACRVIRNKLVCVDGDDMEVSHLRSHIIYTSGTTGEPKGVVCEHRGLLAYMQSKALAHEIDSNSRVLLAAAITWDPSLGDIFSTLAQAALLCIAPRASLTTSLLDVLVQGRVTHVCTTPALWGLLDGSVSAADLPHLRVLALGGAALTASIVAKWSRALRLINTYGVTEATVYQTWHVCDGREEDEFKVVGRPFKDVLVKVEGDEGEGGAVEGEILVGGVQVACGYLRRDELTRSKFFEDDQQVRWFRTGDVGRWRRRGGGGKNSDLELEVLGRIDFQVKLRGFRIELQEIESVI</sequence>
<dbReference type="eggNOG" id="KOG1178">
    <property type="taxonomic scope" value="Eukaryota"/>
</dbReference>
<dbReference type="OMA" id="GRESLWH"/>
<feature type="non-terminal residue" evidence="2">
    <location>
        <position position="1"/>
    </location>
</feature>
<dbReference type="GO" id="GO:0043041">
    <property type="term" value="P:amino acid activation for nonribosomal peptide biosynthetic process"/>
    <property type="evidence" value="ECO:0007669"/>
    <property type="project" value="TreeGrafter"/>
</dbReference>
<dbReference type="EnsemblProtists" id="EKX45237">
    <property type="protein sequence ID" value="EKX45237"/>
    <property type="gene ID" value="GUITHDRAFT_71516"/>
</dbReference>
<dbReference type="SUPFAM" id="SSF56801">
    <property type="entry name" value="Acetyl-CoA synthetase-like"/>
    <property type="match status" value="1"/>
</dbReference>
<proteinExistence type="predicted"/>
<evidence type="ECO:0000259" key="1">
    <source>
        <dbReference type="Pfam" id="PF00501"/>
    </source>
</evidence>
<dbReference type="OrthoDB" id="416786at2759"/>
<gene>
    <name evidence="2" type="ORF">GUITHDRAFT_71516</name>
</gene>
<organism evidence="2">
    <name type="scientific">Guillardia theta (strain CCMP2712)</name>
    <name type="common">Cryptophyte</name>
    <dbReference type="NCBI Taxonomy" id="905079"/>
    <lineage>
        <taxon>Eukaryota</taxon>
        <taxon>Cryptophyceae</taxon>
        <taxon>Pyrenomonadales</taxon>
        <taxon>Geminigeraceae</taxon>
        <taxon>Guillardia</taxon>
    </lineage>
</organism>
<dbReference type="Pfam" id="PF00501">
    <property type="entry name" value="AMP-binding"/>
    <property type="match status" value="1"/>
</dbReference>
<dbReference type="GO" id="GO:0031177">
    <property type="term" value="F:phosphopantetheine binding"/>
    <property type="evidence" value="ECO:0007669"/>
    <property type="project" value="TreeGrafter"/>
</dbReference>
<dbReference type="PROSITE" id="PS00455">
    <property type="entry name" value="AMP_BINDING"/>
    <property type="match status" value="1"/>
</dbReference>
<dbReference type="EMBL" id="JH993000">
    <property type="protein sequence ID" value="EKX45237.1"/>
    <property type="molecule type" value="Genomic_DNA"/>
</dbReference>
<dbReference type="KEGG" id="gtt:GUITHDRAFT_71516"/>
<dbReference type="Proteomes" id="UP000011087">
    <property type="component" value="Unassembled WGS sequence"/>
</dbReference>
<dbReference type="RefSeq" id="XP_005832217.1">
    <property type="nucleotide sequence ID" value="XM_005832160.1"/>
</dbReference>
<dbReference type="InterPro" id="IPR045851">
    <property type="entry name" value="AMP-bd_C_sf"/>
</dbReference>
<dbReference type="GO" id="GO:0005737">
    <property type="term" value="C:cytoplasm"/>
    <property type="evidence" value="ECO:0007669"/>
    <property type="project" value="TreeGrafter"/>
</dbReference>
<dbReference type="PANTHER" id="PTHR45527:SF1">
    <property type="entry name" value="FATTY ACID SYNTHASE"/>
    <property type="match status" value="1"/>
</dbReference>
<keyword evidence="4" id="KW-1185">Reference proteome</keyword>
<reference evidence="2 4" key="1">
    <citation type="journal article" date="2012" name="Nature">
        <title>Algal genomes reveal evolutionary mosaicism and the fate of nucleomorphs.</title>
        <authorList>
            <consortium name="DOE Joint Genome Institute"/>
            <person name="Curtis B.A."/>
            <person name="Tanifuji G."/>
            <person name="Burki F."/>
            <person name="Gruber A."/>
            <person name="Irimia M."/>
            <person name="Maruyama S."/>
            <person name="Arias M.C."/>
            <person name="Ball S.G."/>
            <person name="Gile G.H."/>
            <person name="Hirakawa Y."/>
            <person name="Hopkins J.F."/>
            <person name="Kuo A."/>
            <person name="Rensing S.A."/>
            <person name="Schmutz J."/>
            <person name="Symeonidi A."/>
            <person name="Elias M."/>
            <person name="Eveleigh R.J."/>
            <person name="Herman E.K."/>
            <person name="Klute M.J."/>
            <person name="Nakayama T."/>
            <person name="Obornik M."/>
            <person name="Reyes-Prieto A."/>
            <person name="Armbrust E.V."/>
            <person name="Aves S.J."/>
            <person name="Beiko R.G."/>
            <person name="Coutinho P."/>
            <person name="Dacks J.B."/>
            <person name="Durnford D.G."/>
            <person name="Fast N.M."/>
            <person name="Green B.R."/>
            <person name="Grisdale C.J."/>
            <person name="Hempel F."/>
            <person name="Henrissat B."/>
            <person name="Hoppner M.P."/>
            <person name="Ishida K."/>
            <person name="Kim E."/>
            <person name="Koreny L."/>
            <person name="Kroth P.G."/>
            <person name="Liu Y."/>
            <person name="Malik S.B."/>
            <person name="Maier U.G."/>
            <person name="McRose D."/>
            <person name="Mock T."/>
            <person name="Neilson J.A."/>
            <person name="Onodera N.T."/>
            <person name="Poole A.M."/>
            <person name="Pritham E.J."/>
            <person name="Richards T.A."/>
            <person name="Rocap G."/>
            <person name="Roy S.W."/>
            <person name="Sarai C."/>
            <person name="Schaack S."/>
            <person name="Shirato S."/>
            <person name="Slamovits C.H."/>
            <person name="Spencer D.F."/>
            <person name="Suzuki S."/>
            <person name="Worden A.Z."/>
            <person name="Zauner S."/>
            <person name="Barry K."/>
            <person name="Bell C."/>
            <person name="Bharti A.K."/>
            <person name="Crow J.A."/>
            <person name="Grimwood J."/>
            <person name="Kramer R."/>
            <person name="Lindquist E."/>
            <person name="Lucas S."/>
            <person name="Salamov A."/>
            <person name="McFadden G.I."/>
            <person name="Lane C.E."/>
            <person name="Keeling P.J."/>
            <person name="Gray M.W."/>
            <person name="Grigoriev I.V."/>
            <person name="Archibald J.M."/>
        </authorList>
    </citation>
    <scope>NUCLEOTIDE SEQUENCE</scope>
    <source>
        <strain evidence="2 4">CCMP2712</strain>
    </source>
</reference>
<reference evidence="4" key="2">
    <citation type="submission" date="2012-11" db="EMBL/GenBank/DDBJ databases">
        <authorList>
            <person name="Kuo A."/>
            <person name="Curtis B.A."/>
            <person name="Tanifuji G."/>
            <person name="Burki F."/>
            <person name="Gruber A."/>
            <person name="Irimia M."/>
            <person name="Maruyama S."/>
            <person name="Arias M.C."/>
            <person name="Ball S.G."/>
            <person name="Gile G.H."/>
            <person name="Hirakawa Y."/>
            <person name="Hopkins J.F."/>
            <person name="Rensing S.A."/>
            <person name="Schmutz J."/>
            <person name="Symeonidi A."/>
            <person name="Elias M."/>
            <person name="Eveleigh R.J."/>
            <person name="Herman E.K."/>
            <person name="Klute M.J."/>
            <person name="Nakayama T."/>
            <person name="Obornik M."/>
            <person name="Reyes-Prieto A."/>
            <person name="Armbrust E.V."/>
            <person name="Aves S.J."/>
            <person name="Beiko R.G."/>
            <person name="Coutinho P."/>
            <person name="Dacks J.B."/>
            <person name="Durnford D.G."/>
            <person name="Fast N.M."/>
            <person name="Green B.R."/>
            <person name="Grisdale C."/>
            <person name="Hempe F."/>
            <person name="Henrissat B."/>
            <person name="Hoppner M.P."/>
            <person name="Ishida K.-I."/>
            <person name="Kim E."/>
            <person name="Koreny L."/>
            <person name="Kroth P.G."/>
            <person name="Liu Y."/>
            <person name="Malik S.-B."/>
            <person name="Maier U.G."/>
            <person name="McRose D."/>
            <person name="Mock T."/>
            <person name="Neilson J.A."/>
            <person name="Onodera N.T."/>
            <person name="Poole A.M."/>
            <person name="Pritham E.J."/>
            <person name="Richards T.A."/>
            <person name="Rocap G."/>
            <person name="Roy S.W."/>
            <person name="Sarai C."/>
            <person name="Schaack S."/>
            <person name="Shirato S."/>
            <person name="Slamovits C.H."/>
            <person name="Spencer D.F."/>
            <person name="Suzuki S."/>
            <person name="Worden A.Z."/>
            <person name="Zauner S."/>
            <person name="Barry K."/>
            <person name="Bell C."/>
            <person name="Bharti A.K."/>
            <person name="Crow J.A."/>
            <person name="Grimwood J."/>
            <person name="Kramer R."/>
            <person name="Lindquist E."/>
            <person name="Lucas S."/>
            <person name="Salamov A."/>
            <person name="McFadden G.I."/>
            <person name="Lane C.E."/>
            <person name="Keeling P.J."/>
            <person name="Gray M.W."/>
            <person name="Grigoriev I.V."/>
            <person name="Archibald J.M."/>
        </authorList>
    </citation>
    <scope>NUCLEOTIDE SEQUENCE</scope>
    <source>
        <strain evidence="4">CCMP2712</strain>
    </source>
</reference>
<feature type="domain" description="AMP-dependent synthetase/ligase" evidence="1">
    <location>
        <begin position="6"/>
        <end position="288"/>
    </location>
</feature>
<dbReference type="PaxDb" id="55529-EKX45237"/>
<dbReference type="Gene3D" id="3.30.300.30">
    <property type="match status" value="1"/>
</dbReference>
<dbReference type="InterPro" id="IPR042099">
    <property type="entry name" value="ANL_N_sf"/>
</dbReference>
<name>L1JA94_GUITC</name>